<keyword evidence="3" id="KW-1185">Reference proteome</keyword>
<evidence type="ECO:0000313" key="3">
    <source>
        <dbReference type="Proteomes" id="UP000248926"/>
    </source>
</evidence>
<dbReference type="PROSITE" id="PS51746">
    <property type="entry name" value="PPM_2"/>
    <property type="match status" value="1"/>
</dbReference>
<dbReference type="Gene3D" id="3.60.40.10">
    <property type="entry name" value="PPM-type phosphatase domain"/>
    <property type="match status" value="1"/>
</dbReference>
<dbReference type="SMART" id="SM00332">
    <property type="entry name" value="PP2Cc"/>
    <property type="match status" value="1"/>
</dbReference>
<dbReference type="SMART" id="SM00331">
    <property type="entry name" value="PP2C_SIG"/>
    <property type="match status" value="1"/>
</dbReference>
<sequence>MEQAVDFQAIPRVVAGRARGGRESQQDEVLCLHDGHQDAFLLVLADGMGGDGAGELASAGVVDAARRLWNEGMWREQPGPLFLESLCQEAHAELHRRRVGLHAGEPHSTVVAVLVQGERVSWAHVGDSRLYRFQGARLLGRTEDHSVAQLRLLRGEITEGELATHPDQHTLLRGLGGDETPVVEHGCAVLRAGQRFVLCSDGVWEQLSTEELGRLSRRRDQDAALREALALAVERGGQDGDNVALIFACPARESWLRRYRERLRSVLRRGAAGKRQAVNTYNEASS</sequence>
<name>A0A328P6G6_9GAMM</name>
<dbReference type="AlphaFoldDB" id="A0A328P6G6"/>
<organism evidence="2 3">
    <name type="scientific">Dyella jiangningensis</name>
    <dbReference type="NCBI Taxonomy" id="1379159"/>
    <lineage>
        <taxon>Bacteria</taxon>
        <taxon>Pseudomonadati</taxon>
        <taxon>Pseudomonadota</taxon>
        <taxon>Gammaproteobacteria</taxon>
        <taxon>Lysobacterales</taxon>
        <taxon>Rhodanobacteraceae</taxon>
        <taxon>Dyella</taxon>
    </lineage>
</organism>
<dbReference type="OrthoDB" id="9801841at2"/>
<dbReference type="InterPro" id="IPR001932">
    <property type="entry name" value="PPM-type_phosphatase-like_dom"/>
</dbReference>
<feature type="domain" description="PPM-type phosphatase" evidence="1">
    <location>
        <begin position="12"/>
        <end position="250"/>
    </location>
</feature>
<accession>A0A328P6G6</accession>
<reference evidence="2 3" key="1">
    <citation type="journal article" date="2018" name="Genet. Mol. Biol.">
        <title>The genome sequence of Dyella jiangningensis FCAV SCS01 from a lignocellulose-decomposing microbial consortium metagenome reveals potential for biotechnological applications.</title>
        <authorList>
            <person name="Desiderato J.G."/>
            <person name="Alvarenga D.O."/>
            <person name="Constancio M.T.L."/>
            <person name="Alves L.M.C."/>
            <person name="Varani A.M."/>
        </authorList>
    </citation>
    <scope>NUCLEOTIDE SEQUENCE [LARGE SCALE GENOMIC DNA]</scope>
    <source>
        <strain evidence="2 3">FCAV SCS01</strain>
    </source>
</reference>
<proteinExistence type="predicted"/>
<gene>
    <name evidence="2" type="ORF">CA260_01330</name>
</gene>
<dbReference type="Pfam" id="PF13672">
    <property type="entry name" value="PP2C_2"/>
    <property type="match status" value="1"/>
</dbReference>
<dbReference type="SUPFAM" id="SSF81606">
    <property type="entry name" value="PP2C-like"/>
    <property type="match status" value="1"/>
</dbReference>
<evidence type="ECO:0000259" key="1">
    <source>
        <dbReference type="PROSITE" id="PS51746"/>
    </source>
</evidence>
<dbReference type="InterPro" id="IPR036457">
    <property type="entry name" value="PPM-type-like_dom_sf"/>
</dbReference>
<dbReference type="RefSeq" id="WP_111980672.1">
    <property type="nucleotide sequence ID" value="NZ_NFZS01000001.1"/>
</dbReference>
<evidence type="ECO:0000313" key="2">
    <source>
        <dbReference type="EMBL" id="RAO76596.1"/>
    </source>
</evidence>
<protein>
    <recommendedName>
        <fullName evidence="1">PPM-type phosphatase domain-containing protein</fullName>
    </recommendedName>
</protein>
<dbReference type="EMBL" id="NFZS01000001">
    <property type="protein sequence ID" value="RAO76596.1"/>
    <property type="molecule type" value="Genomic_DNA"/>
</dbReference>
<comment type="caution">
    <text evidence="2">The sequence shown here is derived from an EMBL/GenBank/DDBJ whole genome shotgun (WGS) entry which is preliminary data.</text>
</comment>
<dbReference type="Proteomes" id="UP000248926">
    <property type="component" value="Unassembled WGS sequence"/>
</dbReference>